<name>A0A561E422_9MICO</name>
<dbReference type="RefSeq" id="WP_211841719.1">
    <property type="nucleotide sequence ID" value="NZ_VIVQ01000002.1"/>
</dbReference>
<evidence type="ECO:0000313" key="1">
    <source>
        <dbReference type="EMBL" id="TWE10359.1"/>
    </source>
</evidence>
<evidence type="ECO:0000313" key="2">
    <source>
        <dbReference type="Proteomes" id="UP000318297"/>
    </source>
</evidence>
<proteinExistence type="predicted"/>
<protein>
    <submittedName>
        <fullName evidence="1">Uncharacterized protein</fullName>
    </submittedName>
</protein>
<dbReference type="Proteomes" id="UP000318297">
    <property type="component" value="Unassembled WGS sequence"/>
</dbReference>
<reference evidence="1 2" key="1">
    <citation type="submission" date="2019-06" db="EMBL/GenBank/DDBJ databases">
        <title>Sequencing the genomes of 1000 actinobacteria strains.</title>
        <authorList>
            <person name="Klenk H.-P."/>
        </authorList>
    </citation>
    <scope>NUCLEOTIDE SEQUENCE [LARGE SCALE GENOMIC DNA]</scope>
    <source>
        <strain evidence="1 2">DSM 19560</strain>
    </source>
</reference>
<gene>
    <name evidence="1" type="ORF">BKA23_2717</name>
</gene>
<accession>A0A561E422</accession>
<dbReference type="AlphaFoldDB" id="A0A561E422"/>
<keyword evidence="2" id="KW-1185">Reference proteome</keyword>
<comment type="caution">
    <text evidence="1">The sequence shown here is derived from an EMBL/GenBank/DDBJ whole genome shotgun (WGS) entry which is preliminary data.</text>
</comment>
<dbReference type="EMBL" id="VIVQ01000002">
    <property type="protein sequence ID" value="TWE10359.1"/>
    <property type="molecule type" value="Genomic_DNA"/>
</dbReference>
<sequence length="41" mass="4437">MFKKLLALALIAGAAVVVKQKLDQQGNTKDLWAQAVDQPKS</sequence>
<dbReference type="InterPro" id="IPR047990">
    <property type="entry name" value="DLW39-like"/>
</dbReference>
<organism evidence="1 2">
    <name type="scientific">Rudaeicoccus suwonensis</name>
    <dbReference type="NCBI Taxonomy" id="657409"/>
    <lineage>
        <taxon>Bacteria</taxon>
        <taxon>Bacillati</taxon>
        <taxon>Actinomycetota</taxon>
        <taxon>Actinomycetes</taxon>
        <taxon>Micrococcales</taxon>
        <taxon>Dermacoccaceae</taxon>
        <taxon>Rudaeicoccus</taxon>
    </lineage>
</organism>
<dbReference type="NCBIfam" id="NF038356">
    <property type="entry name" value="actino_DLW39"/>
    <property type="match status" value="1"/>
</dbReference>